<dbReference type="EMBL" id="JACGCM010002238">
    <property type="protein sequence ID" value="KAF6142823.1"/>
    <property type="molecule type" value="Genomic_DNA"/>
</dbReference>
<accession>A0A7J7LJL8</accession>
<name>A0A7J7LJL8_9MAGN</name>
<dbReference type="AlphaFoldDB" id="A0A7J7LJL8"/>
<keyword evidence="2" id="KW-1185">Reference proteome</keyword>
<organism evidence="1 2">
    <name type="scientific">Kingdonia uniflora</name>
    <dbReference type="NCBI Taxonomy" id="39325"/>
    <lineage>
        <taxon>Eukaryota</taxon>
        <taxon>Viridiplantae</taxon>
        <taxon>Streptophyta</taxon>
        <taxon>Embryophyta</taxon>
        <taxon>Tracheophyta</taxon>
        <taxon>Spermatophyta</taxon>
        <taxon>Magnoliopsida</taxon>
        <taxon>Ranunculales</taxon>
        <taxon>Circaeasteraceae</taxon>
        <taxon>Kingdonia</taxon>
    </lineage>
</organism>
<dbReference type="OrthoDB" id="1434423at2759"/>
<evidence type="ECO:0000313" key="2">
    <source>
        <dbReference type="Proteomes" id="UP000541444"/>
    </source>
</evidence>
<protein>
    <submittedName>
        <fullName evidence="1">Uncharacterized protein</fullName>
    </submittedName>
</protein>
<dbReference type="Proteomes" id="UP000541444">
    <property type="component" value="Unassembled WGS sequence"/>
</dbReference>
<proteinExistence type="predicted"/>
<comment type="caution">
    <text evidence="1">The sequence shown here is derived from an EMBL/GenBank/DDBJ whole genome shotgun (WGS) entry which is preliminary data.</text>
</comment>
<evidence type="ECO:0000313" key="1">
    <source>
        <dbReference type="EMBL" id="KAF6142823.1"/>
    </source>
</evidence>
<reference evidence="1 2" key="1">
    <citation type="journal article" date="2020" name="IScience">
        <title>Genome Sequencing of the Endangered Kingdonia uniflora (Circaeasteraceae, Ranunculales) Reveals Potential Mechanisms of Evolutionary Specialization.</title>
        <authorList>
            <person name="Sun Y."/>
            <person name="Deng T."/>
            <person name="Zhang A."/>
            <person name="Moore M.J."/>
            <person name="Landis J.B."/>
            <person name="Lin N."/>
            <person name="Zhang H."/>
            <person name="Zhang X."/>
            <person name="Huang J."/>
            <person name="Zhang X."/>
            <person name="Sun H."/>
            <person name="Wang H."/>
        </authorList>
    </citation>
    <scope>NUCLEOTIDE SEQUENCE [LARGE SCALE GENOMIC DNA]</scope>
    <source>
        <strain evidence="1">TB1705</strain>
        <tissue evidence="1">Leaf</tissue>
    </source>
</reference>
<sequence>MWHGIRSLYSDVVNNSIWMLGNGDKVDTWRDNWTGLGAPKDLSYHIRSKDMQHKVFDFLENGTWKLEP</sequence>
<gene>
    <name evidence="1" type="ORF">GIB67_002687</name>
</gene>